<reference evidence="1 2" key="1">
    <citation type="journal article" date="2015" name="Genome Announc.">
        <title>Expanding the biotechnology potential of lactobacilli through comparative genomics of 213 strains and associated genera.</title>
        <authorList>
            <person name="Sun Z."/>
            <person name="Harris H.M."/>
            <person name="McCann A."/>
            <person name="Guo C."/>
            <person name="Argimon S."/>
            <person name="Zhang W."/>
            <person name="Yang X."/>
            <person name="Jeffery I.B."/>
            <person name="Cooney J.C."/>
            <person name="Kagawa T.F."/>
            <person name="Liu W."/>
            <person name="Song Y."/>
            <person name="Salvetti E."/>
            <person name="Wrobel A."/>
            <person name="Rasinkangas P."/>
            <person name="Parkhill J."/>
            <person name="Rea M.C."/>
            <person name="O'Sullivan O."/>
            <person name="Ritari J."/>
            <person name="Douillard F.P."/>
            <person name="Paul Ross R."/>
            <person name="Yang R."/>
            <person name="Briner A.E."/>
            <person name="Felis G.E."/>
            <person name="de Vos W.M."/>
            <person name="Barrangou R."/>
            <person name="Klaenhammer T.R."/>
            <person name="Caufield P.W."/>
            <person name="Cui Y."/>
            <person name="Zhang H."/>
            <person name="O'Toole P.W."/>
        </authorList>
    </citation>
    <scope>NUCLEOTIDE SEQUENCE [LARGE SCALE GENOMIC DNA]</scope>
    <source>
        <strain evidence="1 2">DSM 18001</strain>
    </source>
</reference>
<name>A0A0R2L3S8_9LACO</name>
<organism evidence="1 2">
    <name type="scientific">Pediococcus stilesii</name>
    <dbReference type="NCBI Taxonomy" id="331679"/>
    <lineage>
        <taxon>Bacteria</taxon>
        <taxon>Bacillati</taxon>
        <taxon>Bacillota</taxon>
        <taxon>Bacilli</taxon>
        <taxon>Lactobacillales</taxon>
        <taxon>Lactobacillaceae</taxon>
        <taxon>Pediococcus</taxon>
    </lineage>
</organism>
<sequence length="211" mass="23400">MAYFSQYRAKAAINRIGLGNYAVDTGSDLFDLLSNSNGYWNRQGNTPENITINVTKDITLPRTQPNIYPKIKNVNVNFQGHEFFVDNQNGSAIIIPPTSTVQVMISNLNTIYTYGTNWYFSAPPSSNRGNFGAYVATRMGLLFSSDSSETKSVISSNAQITYNNVTYIVPRDYRVNQPLSSYYIPINFIGNNHIENGVSGRALGGSVQHQS</sequence>
<dbReference type="STRING" id="331679.IV81_GL000502"/>
<dbReference type="EMBL" id="JQBX01000014">
    <property type="protein sequence ID" value="KRN93501.1"/>
    <property type="molecule type" value="Genomic_DNA"/>
</dbReference>
<dbReference type="Proteomes" id="UP000051859">
    <property type="component" value="Unassembled WGS sequence"/>
</dbReference>
<protein>
    <submittedName>
        <fullName evidence="1">Uncharacterized protein</fullName>
    </submittedName>
</protein>
<keyword evidence="2" id="KW-1185">Reference proteome</keyword>
<evidence type="ECO:0000313" key="1">
    <source>
        <dbReference type="EMBL" id="KRN93501.1"/>
    </source>
</evidence>
<dbReference type="PATRIC" id="fig|331679.3.peg.509"/>
<accession>A0A0R2L3S8</accession>
<proteinExistence type="predicted"/>
<comment type="caution">
    <text evidence="1">The sequence shown here is derived from an EMBL/GenBank/DDBJ whole genome shotgun (WGS) entry which is preliminary data.</text>
</comment>
<gene>
    <name evidence="1" type="ORF">IV81_GL000502</name>
</gene>
<evidence type="ECO:0000313" key="2">
    <source>
        <dbReference type="Proteomes" id="UP000051859"/>
    </source>
</evidence>
<dbReference type="AlphaFoldDB" id="A0A0R2L3S8"/>